<sequence>MSSPELKLFYCLAIPEGDHNDIFELQAIRMVLLHNVIIRGFNSVLYYSKQIQRGTSELKSFLEYTEQVIKFMHGHHEAEEEIMFPALESKYGPGSMAHNIEGHEHFKAPFAIFENLVEEFKNGTKAWEAEGFQQAIYGFMPVLREHLVDEIETIRPQKLREHFNEAELQDIEEATKKWTLARSSPDKSPQFFFANGDAVHAPWFPMMPPQLLAKIKGDLWAIHADWWSFGSTNKDMEIKPEFSKYEPTLEKDRAVEKSEA</sequence>
<dbReference type="InterPro" id="IPR012312">
    <property type="entry name" value="Hemerythrin-like"/>
</dbReference>
<evidence type="ECO:0000313" key="2">
    <source>
        <dbReference type="EMBL" id="KIO34522.1"/>
    </source>
</evidence>
<evidence type="ECO:0000313" key="3">
    <source>
        <dbReference type="Proteomes" id="UP000054248"/>
    </source>
</evidence>
<dbReference type="Proteomes" id="UP000054248">
    <property type="component" value="Unassembled WGS sequence"/>
</dbReference>
<dbReference type="OrthoDB" id="58416at2759"/>
<dbReference type="PANTHER" id="PTHR38048:SF2">
    <property type="entry name" value="HEMERYTHRIN-LIKE DOMAIN-CONTAINING PROTEIN"/>
    <property type="match status" value="1"/>
</dbReference>
<dbReference type="STRING" id="1051891.A0A0C3MLD6"/>
<proteinExistence type="predicted"/>
<gene>
    <name evidence="2" type="ORF">M407DRAFT_16500</name>
</gene>
<dbReference type="AlphaFoldDB" id="A0A0C3MLD6"/>
<dbReference type="PANTHER" id="PTHR38048">
    <property type="entry name" value="EXPRESSED PROTEIN"/>
    <property type="match status" value="1"/>
</dbReference>
<name>A0A0C3MLD6_9AGAM</name>
<dbReference type="Gene3D" id="1.20.120.520">
    <property type="entry name" value="nmb1532 protein domain like"/>
    <property type="match status" value="1"/>
</dbReference>
<dbReference type="Pfam" id="PF01814">
    <property type="entry name" value="Hemerythrin"/>
    <property type="match status" value="1"/>
</dbReference>
<evidence type="ECO:0000259" key="1">
    <source>
        <dbReference type="Pfam" id="PF01814"/>
    </source>
</evidence>
<reference evidence="2 3" key="1">
    <citation type="submission" date="2014-04" db="EMBL/GenBank/DDBJ databases">
        <authorList>
            <consortium name="DOE Joint Genome Institute"/>
            <person name="Kuo A."/>
            <person name="Girlanda M."/>
            <person name="Perotto S."/>
            <person name="Kohler A."/>
            <person name="Nagy L.G."/>
            <person name="Floudas D."/>
            <person name="Copeland A."/>
            <person name="Barry K.W."/>
            <person name="Cichocki N."/>
            <person name="Veneault-Fourrey C."/>
            <person name="LaButti K."/>
            <person name="Lindquist E.A."/>
            <person name="Lipzen A."/>
            <person name="Lundell T."/>
            <person name="Morin E."/>
            <person name="Murat C."/>
            <person name="Sun H."/>
            <person name="Tunlid A."/>
            <person name="Henrissat B."/>
            <person name="Grigoriev I.V."/>
            <person name="Hibbett D.S."/>
            <person name="Martin F."/>
            <person name="Nordberg H.P."/>
            <person name="Cantor M.N."/>
            <person name="Hua S.X."/>
        </authorList>
    </citation>
    <scope>NUCLEOTIDE SEQUENCE [LARGE SCALE GENOMIC DNA]</scope>
    <source>
        <strain evidence="2 3">MUT 4182</strain>
    </source>
</reference>
<keyword evidence="3" id="KW-1185">Reference proteome</keyword>
<organism evidence="2 3">
    <name type="scientific">Tulasnella calospora MUT 4182</name>
    <dbReference type="NCBI Taxonomy" id="1051891"/>
    <lineage>
        <taxon>Eukaryota</taxon>
        <taxon>Fungi</taxon>
        <taxon>Dikarya</taxon>
        <taxon>Basidiomycota</taxon>
        <taxon>Agaricomycotina</taxon>
        <taxon>Agaricomycetes</taxon>
        <taxon>Cantharellales</taxon>
        <taxon>Tulasnellaceae</taxon>
        <taxon>Tulasnella</taxon>
    </lineage>
</organism>
<dbReference type="EMBL" id="KN822942">
    <property type="protein sequence ID" value="KIO34522.1"/>
    <property type="molecule type" value="Genomic_DNA"/>
</dbReference>
<dbReference type="HOGENOM" id="CLU_1142687_0_0_1"/>
<reference evidence="3" key="2">
    <citation type="submission" date="2015-01" db="EMBL/GenBank/DDBJ databases">
        <title>Evolutionary Origins and Diversification of the Mycorrhizal Mutualists.</title>
        <authorList>
            <consortium name="DOE Joint Genome Institute"/>
            <consortium name="Mycorrhizal Genomics Consortium"/>
            <person name="Kohler A."/>
            <person name="Kuo A."/>
            <person name="Nagy L.G."/>
            <person name="Floudas D."/>
            <person name="Copeland A."/>
            <person name="Barry K.W."/>
            <person name="Cichocki N."/>
            <person name="Veneault-Fourrey C."/>
            <person name="LaButti K."/>
            <person name="Lindquist E.A."/>
            <person name="Lipzen A."/>
            <person name="Lundell T."/>
            <person name="Morin E."/>
            <person name="Murat C."/>
            <person name="Riley R."/>
            <person name="Ohm R."/>
            <person name="Sun H."/>
            <person name="Tunlid A."/>
            <person name="Henrissat B."/>
            <person name="Grigoriev I.V."/>
            <person name="Hibbett D.S."/>
            <person name="Martin F."/>
        </authorList>
    </citation>
    <scope>NUCLEOTIDE SEQUENCE [LARGE SCALE GENOMIC DNA]</scope>
    <source>
        <strain evidence="3">MUT 4182</strain>
    </source>
</reference>
<feature type="domain" description="Hemerythrin-like" evidence="1">
    <location>
        <begin position="34"/>
        <end position="155"/>
    </location>
</feature>
<protein>
    <recommendedName>
        <fullName evidence="1">Hemerythrin-like domain-containing protein</fullName>
    </recommendedName>
</protein>
<dbReference type="InterPro" id="IPR053206">
    <property type="entry name" value="Dimeric_xanthone_biosynth"/>
</dbReference>
<accession>A0A0C3MLD6</accession>
<dbReference type="CDD" id="cd12108">
    <property type="entry name" value="Hr-like"/>
    <property type="match status" value="1"/>
</dbReference>